<accession>A0ABU8WSI1</accession>
<proteinExistence type="predicted"/>
<organism evidence="3 4">
    <name type="scientific">Variovorax rhizosphaerae</name>
    <dbReference type="NCBI Taxonomy" id="1836200"/>
    <lineage>
        <taxon>Bacteria</taxon>
        <taxon>Pseudomonadati</taxon>
        <taxon>Pseudomonadota</taxon>
        <taxon>Betaproteobacteria</taxon>
        <taxon>Burkholderiales</taxon>
        <taxon>Comamonadaceae</taxon>
        <taxon>Variovorax</taxon>
    </lineage>
</organism>
<comment type="caution">
    <text evidence="3">The sequence shown here is derived from an EMBL/GenBank/DDBJ whole genome shotgun (WGS) entry which is preliminary data.</text>
</comment>
<keyword evidence="4" id="KW-1185">Reference proteome</keyword>
<evidence type="ECO:0000313" key="3">
    <source>
        <dbReference type="EMBL" id="MEJ8849713.1"/>
    </source>
</evidence>
<evidence type="ECO:0000313" key="4">
    <source>
        <dbReference type="Proteomes" id="UP001385892"/>
    </source>
</evidence>
<keyword evidence="2" id="KW-1133">Transmembrane helix</keyword>
<dbReference type="EMBL" id="JBBKZT010000011">
    <property type="protein sequence ID" value="MEJ8849713.1"/>
    <property type="molecule type" value="Genomic_DNA"/>
</dbReference>
<name>A0ABU8WSI1_9BURK</name>
<dbReference type="Proteomes" id="UP001385892">
    <property type="component" value="Unassembled WGS sequence"/>
</dbReference>
<evidence type="ECO:0000256" key="1">
    <source>
        <dbReference type="SAM" id="MobiDB-lite"/>
    </source>
</evidence>
<sequence>MNPQWNTPPNGDFARLVERLAAEAAKPKRPPAENEHVLDVGMTPSDAPRAGASHRLPATIPSPGAVPSPTADQIRLTVAKGLAIAWLVLLLALMAVGAPVPVLTLVFVGGLWAAHSLRRRFLPPGVANWREWLEQVARQQTERRSK</sequence>
<gene>
    <name evidence="3" type="ORF">WKW82_23910</name>
</gene>
<keyword evidence="2" id="KW-0472">Membrane</keyword>
<evidence type="ECO:0000256" key="2">
    <source>
        <dbReference type="SAM" id="Phobius"/>
    </source>
</evidence>
<keyword evidence="2" id="KW-0812">Transmembrane</keyword>
<feature type="region of interest" description="Disordered" evidence="1">
    <location>
        <begin position="24"/>
        <end position="67"/>
    </location>
</feature>
<reference evidence="3 4" key="1">
    <citation type="submission" date="2024-03" db="EMBL/GenBank/DDBJ databases">
        <title>Novel species of the genus Variovorax.</title>
        <authorList>
            <person name="Liu Q."/>
            <person name="Xin Y.-H."/>
        </authorList>
    </citation>
    <scope>NUCLEOTIDE SEQUENCE [LARGE SCALE GENOMIC DNA]</scope>
    <source>
        <strain evidence="3 4">KACC 18900</strain>
    </source>
</reference>
<dbReference type="RefSeq" id="WP_340344832.1">
    <property type="nucleotide sequence ID" value="NZ_JBBKZT010000011.1"/>
</dbReference>
<feature type="transmembrane region" description="Helical" evidence="2">
    <location>
        <begin position="84"/>
        <end position="114"/>
    </location>
</feature>
<protein>
    <submittedName>
        <fullName evidence="3">Uncharacterized protein</fullName>
    </submittedName>
</protein>